<sequence length="44" mass="4992">MRVGPRSSRNGALLRLGPVLVNCSQCLTLISHWFRWPRTDRSGP</sequence>
<evidence type="ECO:0000313" key="2">
    <source>
        <dbReference type="EMBL" id="MFB9072824.1"/>
    </source>
</evidence>
<keyword evidence="3" id="KW-1185">Reference proteome</keyword>
<protein>
    <submittedName>
        <fullName evidence="2">Uncharacterized protein</fullName>
    </submittedName>
</protein>
<organism evidence="2 3">
    <name type="scientific">Citricoccus parietis</name>
    <dbReference type="NCBI Taxonomy" id="592307"/>
    <lineage>
        <taxon>Bacteria</taxon>
        <taxon>Bacillati</taxon>
        <taxon>Actinomycetota</taxon>
        <taxon>Actinomycetes</taxon>
        <taxon>Micrococcales</taxon>
        <taxon>Micrococcaceae</taxon>
        <taxon>Citricoccus</taxon>
    </lineage>
</organism>
<comment type="caution">
    <text evidence="2">The sequence shown here is derived from an EMBL/GenBank/DDBJ whole genome shotgun (WGS) entry which is preliminary data.</text>
</comment>
<reference evidence="2 3" key="1">
    <citation type="submission" date="2024-09" db="EMBL/GenBank/DDBJ databases">
        <authorList>
            <person name="Sun Q."/>
            <person name="Mori K."/>
        </authorList>
    </citation>
    <scope>NUCLEOTIDE SEQUENCE [LARGE SCALE GENOMIC DNA]</scope>
    <source>
        <strain evidence="2 3">CCM 7609</strain>
    </source>
</reference>
<evidence type="ECO:0000256" key="1">
    <source>
        <dbReference type="SAM" id="Phobius"/>
    </source>
</evidence>
<keyword evidence="1" id="KW-1133">Transmembrane helix</keyword>
<keyword evidence="1" id="KW-0472">Membrane</keyword>
<accession>A0ABV5G1L4</accession>
<proteinExistence type="predicted"/>
<keyword evidence="1" id="KW-0812">Transmembrane</keyword>
<gene>
    <name evidence="2" type="ORF">ACFFX0_17100</name>
</gene>
<evidence type="ECO:0000313" key="3">
    <source>
        <dbReference type="Proteomes" id="UP001589575"/>
    </source>
</evidence>
<dbReference type="Proteomes" id="UP001589575">
    <property type="component" value="Unassembled WGS sequence"/>
</dbReference>
<dbReference type="EMBL" id="JBHMFI010000001">
    <property type="protein sequence ID" value="MFB9072824.1"/>
    <property type="molecule type" value="Genomic_DNA"/>
</dbReference>
<name>A0ABV5G1L4_9MICC</name>
<feature type="transmembrane region" description="Helical" evidence="1">
    <location>
        <begin position="12"/>
        <end position="34"/>
    </location>
</feature>